<dbReference type="EMBL" id="MT141472">
    <property type="protein sequence ID" value="QJA62477.1"/>
    <property type="molecule type" value="Genomic_DNA"/>
</dbReference>
<name>A0A6M3KEA4_9ZZZZ</name>
<evidence type="ECO:0000313" key="2">
    <source>
        <dbReference type="EMBL" id="QJA80277.1"/>
    </source>
</evidence>
<dbReference type="EMBL" id="MT144663">
    <property type="protein sequence ID" value="QJH96804.1"/>
    <property type="molecule type" value="Genomic_DNA"/>
</dbReference>
<sequence>MEICKLCNSEFKNLNTHLRGKHKMSREDYDLQFSEEDTEFKEINEDDILPKEDGVITYKERIEGIFDGPKQTNTEMILGDYLKLKGLTLSELNHIVTQFKGGSGIPISQRLKRDQDIGKERASKLKDESRVETDDVLTAEWLRKDYGFKWIETRSARGTTPKTWVLEK</sequence>
<gene>
    <name evidence="2" type="ORF">MM415A00749_0005</name>
    <name evidence="1" type="ORF">MM415B00778_0011</name>
    <name evidence="3" type="ORF">TM448B00837_0006</name>
</gene>
<dbReference type="AlphaFoldDB" id="A0A6M3KEA4"/>
<protein>
    <submittedName>
        <fullName evidence="2">Uncharacterized protein</fullName>
    </submittedName>
</protein>
<evidence type="ECO:0000313" key="3">
    <source>
        <dbReference type="EMBL" id="QJH96804.1"/>
    </source>
</evidence>
<proteinExistence type="predicted"/>
<reference evidence="2" key="1">
    <citation type="submission" date="2020-03" db="EMBL/GenBank/DDBJ databases">
        <title>The deep terrestrial virosphere.</title>
        <authorList>
            <person name="Holmfeldt K."/>
            <person name="Nilsson E."/>
            <person name="Simone D."/>
            <person name="Lopez-Fernandez M."/>
            <person name="Wu X."/>
            <person name="de Brujin I."/>
            <person name="Lundin D."/>
            <person name="Andersson A."/>
            <person name="Bertilsson S."/>
            <person name="Dopson M."/>
        </authorList>
    </citation>
    <scope>NUCLEOTIDE SEQUENCE</scope>
    <source>
        <strain evidence="2">MM415A00749</strain>
        <strain evidence="1">MM415B00778</strain>
        <strain evidence="3">TM448B00837</strain>
    </source>
</reference>
<organism evidence="2">
    <name type="scientific">viral metagenome</name>
    <dbReference type="NCBI Taxonomy" id="1070528"/>
    <lineage>
        <taxon>unclassified sequences</taxon>
        <taxon>metagenomes</taxon>
        <taxon>organismal metagenomes</taxon>
    </lineage>
</organism>
<evidence type="ECO:0000313" key="1">
    <source>
        <dbReference type="EMBL" id="QJA62477.1"/>
    </source>
</evidence>
<dbReference type="EMBL" id="MT142415">
    <property type="protein sequence ID" value="QJA80277.1"/>
    <property type="molecule type" value="Genomic_DNA"/>
</dbReference>
<accession>A0A6M3KEA4</accession>